<name>A0ACC1HRD1_9FUNG</name>
<proteinExistence type="predicted"/>
<dbReference type="Proteomes" id="UP001145114">
    <property type="component" value="Unassembled WGS sequence"/>
</dbReference>
<sequence length="125" mass="12764">MSKSPCPGANDASNSAATSPITLTATSAAIPGGGNLSTAAGSVAEAFKNSKPEFRQAAVGVVGDLGALARETGGGSAECMDRLQRTLKSTALLIDANVAGVEQQLEYARDGVKRLSRRVESIEDR</sequence>
<reference evidence="1" key="1">
    <citation type="submission" date="2022-06" db="EMBL/GenBank/DDBJ databases">
        <title>Phylogenomic reconstructions and comparative analyses of Kickxellomycotina fungi.</title>
        <authorList>
            <person name="Reynolds N.K."/>
            <person name="Stajich J.E."/>
            <person name="Barry K."/>
            <person name="Grigoriev I.V."/>
            <person name="Crous P."/>
            <person name="Smith M.E."/>
        </authorList>
    </citation>
    <scope>NUCLEOTIDE SEQUENCE</scope>
    <source>
        <strain evidence="1">RSA 2271</strain>
    </source>
</reference>
<dbReference type="EMBL" id="JAMZIH010000595">
    <property type="protein sequence ID" value="KAJ1679108.1"/>
    <property type="molecule type" value="Genomic_DNA"/>
</dbReference>
<accession>A0ACC1HRD1</accession>
<organism evidence="1 2">
    <name type="scientific">Spiromyces aspiralis</name>
    <dbReference type="NCBI Taxonomy" id="68401"/>
    <lineage>
        <taxon>Eukaryota</taxon>
        <taxon>Fungi</taxon>
        <taxon>Fungi incertae sedis</taxon>
        <taxon>Zoopagomycota</taxon>
        <taxon>Kickxellomycotina</taxon>
        <taxon>Kickxellomycetes</taxon>
        <taxon>Kickxellales</taxon>
        <taxon>Kickxellaceae</taxon>
        <taxon>Spiromyces</taxon>
    </lineage>
</organism>
<keyword evidence="2" id="KW-1185">Reference proteome</keyword>
<evidence type="ECO:0000313" key="2">
    <source>
        <dbReference type="Proteomes" id="UP001145114"/>
    </source>
</evidence>
<protein>
    <submittedName>
        <fullName evidence="1">Uncharacterized protein</fullName>
    </submittedName>
</protein>
<gene>
    <name evidence="1" type="ORF">EV182_002709</name>
</gene>
<evidence type="ECO:0000313" key="1">
    <source>
        <dbReference type="EMBL" id="KAJ1679108.1"/>
    </source>
</evidence>
<comment type="caution">
    <text evidence="1">The sequence shown here is derived from an EMBL/GenBank/DDBJ whole genome shotgun (WGS) entry which is preliminary data.</text>
</comment>